<keyword evidence="2" id="KW-1185">Reference proteome</keyword>
<dbReference type="Proteomes" id="UP000625711">
    <property type="component" value="Unassembled WGS sequence"/>
</dbReference>
<accession>A0A834IJ34</accession>
<evidence type="ECO:0000313" key="1">
    <source>
        <dbReference type="EMBL" id="KAF7278798.1"/>
    </source>
</evidence>
<sequence>MQPAIQIGCRMKYNKGDAFPTRIPLPHTPIATVTTRQHQLPPPKPRRRFPATAATFWWIPPSSRCFLHLAALASRRRKVGEYPAVSA</sequence>
<reference evidence="1" key="1">
    <citation type="submission" date="2020-08" db="EMBL/GenBank/DDBJ databases">
        <title>Genome sequencing and assembly of the red palm weevil Rhynchophorus ferrugineus.</title>
        <authorList>
            <person name="Dias G.B."/>
            <person name="Bergman C.M."/>
            <person name="Manee M."/>
        </authorList>
    </citation>
    <scope>NUCLEOTIDE SEQUENCE</scope>
    <source>
        <strain evidence="1">AA-2017</strain>
        <tissue evidence="1">Whole larva</tissue>
    </source>
</reference>
<organism evidence="1 2">
    <name type="scientific">Rhynchophorus ferrugineus</name>
    <name type="common">Red palm weevil</name>
    <name type="synonym">Curculio ferrugineus</name>
    <dbReference type="NCBI Taxonomy" id="354439"/>
    <lineage>
        <taxon>Eukaryota</taxon>
        <taxon>Metazoa</taxon>
        <taxon>Ecdysozoa</taxon>
        <taxon>Arthropoda</taxon>
        <taxon>Hexapoda</taxon>
        <taxon>Insecta</taxon>
        <taxon>Pterygota</taxon>
        <taxon>Neoptera</taxon>
        <taxon>Endopterygota</taxon>
        <taxon>Coleoptera</taxon>
        <taxon>Polyphaga</taxon>
        <taxon>Cucujiformia</taxon>
        <taxon>Curculionidae</taxon>
        <taxon>Dryophthorinae</taxon>
        <taxon>Rhynchophorus</taxon>
    </lineage>
</organism>
<dbReference type="AlphaFoldDB" id="A0A834IJ34"/>
<protein>
    <submittedName>
        <fullName evidence="1">Uncharacterized protein</fullName>
    </submittedName>
</protein>
<name>A0A834IJ34_RHYFE</name>
<gene>
    <name evidence="1" type="ORF">GWI33_007978</name>
</gene>
<evidence type="ECO:0000313" key="2">
    <source>
        <dbReference type="Proteomes" id="UP000625711"/>
    </source>
</evidence>
<comment type="caution">
    <text evidence="1">The sequence shown here is derived from an EMBL/GenBank/DDBJ whole genome shotgun (WGS) entry which is preliminary data.</text>
</comment>
<dbReference type="EMBL" id="JAACXV010000387">
    <property type="protein sequence ID" value="KAF7278798.1"/>
    <property type="molecule type" value="Genomic_DNA"/>
</dbReference>
<proteinExistence type="predicted"/>